<name>A0A938B4B5_UNCTE</name>
<dbReference type="Pfam" id="PF00535">
    <property type="entry name" value="Glycos_transf_2"/>
    <property type="match status" value="1"/>
</dbReference>
<dbReference type="AlphaFoldDB" id="A0A938B4B5"/>
<accession>A0A938B4B5</accession>
<evidence type="ECO:0000313" key="2">
    <source>
        <dbReference type="EMBL" id="MBM3225914.1"/>
    </source>
</evidence>
<dbReference type="SUPFAM" id="SSF53448">
    <property type="entry name" value="Nucleotide-diphospho-sugar transferases"/>
    <property type="match status" value="1"/>
</dbReference>
<dbReference type="InterPro" id="IPR029044">
    <property type="entry name" value="Nucleotide-diphossugar_trans"/>
</dbReference>
<feature type="domain" description="Glycosyltransferase 2-like" evidence="1">
    <location>
        <begin position="15"/>
        <end position="69"/>
    </location>
</feature>
<dbReference type="Gene3D" id="3.90.550.10">
    <property type="entry name" value="Spore Coat Polysaccharide Biosynthesis Protein SpsA, Chain A"/>
    <property type="match status" value="1"/>
</dbReference>
<dbReference type="Proteomes" id="UP000712673">
    <property type="component" value="Unassembled WGS sequence"/>
</dbReference>
<dbReference type="GO" id="GO:0016758">
    <property type="term" value="F:hexosyltransferase activity"/>
    <property type="evidence" value="ECO:0007669"/>
    <property type="project" value="UniProtKB-ARBA"/>
</dbReference>
<feature type="non-terminal residue" evidence="2">
    <location>
        <position position="72"/>
    </location>
</feature>
<protein>
    <submittedName>
        <fullName evidence="2">Glycosyltransferase family 2 protein</fullName>
    </submittedName>
</protein>
<dbReference type="InterPro" id="IPR001173">
    <property type="entry name" value="Glyco_trans_2-like"/>
</dbReference>
<gene>
    <name evidence="2" type="ORF">FJZ47_19255</name>
</gene>
<dbReference type="PANTHER" id="PTHR22916">
    <property type="entry name" value="GLYCOSYLTRANSFERASE"/>
    <property type="match status" value="1"/>
</dbReference>
<dbReference type="PANTHER" id="PTHR22916:SF3">
    <property type="entry name" value="UDP-GLCNAC:BETAGAL BETA-1,3-N-ACETYLGLUCOSAMINYLTRANSFERASE-LIKE PROTEIN 1"/>
    <property type="match status" value="1"/>
</dbReference>
<evidence type="ECO:0000259" key="1">
    <source>
        <dbReference type="Pfam" id="PF00535"/>
    </source>
</evidence>
<proteinExistence type="predicted"/>
<comment type="caution">
    <text evidence="2">The sequence shown here is derived from an EMBL/GenBank/DDBJ whole genome shotgun (WGS) entry which is preliminary data.</text>
</comment>
<reference evidence="2" key="1">
    <citation type="submission" date="2019-03" db="EMBL/GenBank/DDBJ databases">
        <title>Lake Tanganyika Metagenome-Assembled Genomes (MAGs).</title>
        <authorList>
            <person name="Tran P."/>
        </authorList>
    </citation>
    <scope>NUCLEOTIDE SEQUENCE</scope>
    <source>
        <strain evidence="2">K_DeepCast_65m_m2_066</strain>
    </source>
</reference>
<dbReference type="CDD" id="cd00761">
    <property type="entry name" value="Glyco_tranf_GTA_type"/>
    <property type="match status" value="1"/>
</dbReference>
<evidence type="ECO:0000313" key="3">
    <source>
        <dbReference type="Proteomes" id="UP000712673"/>
    </source>
</evidence>
<dbReference type="EMBL" id="VGLS01000724">
    <property type="protein sequence ID" value="MBM3225914.1"/>
    <property type="molecule type" value="Genomic_DNA"/>
</dbReference>
<organism evidence="2 3">
    <name type="scientific">Tectimicrobiota bacterium</name>
    <dbReference type="NCBI Taxonomy" id="2528274"/>
    <lineage>
        <taxon>Bacteria</taxon>
        <taxon>Pseudomonadati</taxon>
        <taxon>Nitrospinota/Tectimicrobiota group</taxon>
        <taxon>Candidatus Tectimicrobiota</taxon>
    </lineage>
</organism>
<sequence>MAGQDPTSTTTPLVSVIIPTFNRATWLGEAITSVLAQTYTPLELIVVDDGSQDHTPAVVKTFAKALTYIQQD</sequence>